<dbReference type="Proteomes" id="UP000322315">
    <property type="component" value="Unassembled WGS sequence"/>
</dbReference>
<reference evidence="1" key="3">
    <citation type="submission" date="2019-09" db="EMBL/GenBank/DDBJ databases">
        <authorList>
            <person name="Zhang D.-C."/>
        </authorList>
    </citation>
    <scope>NUCLEOTIDE SEQUENCE</scope>
    <source>
        <strain evidence="1">RU-4-M-4</strain>
    </source>
</reference>
<dbReference type="OrthoDB" id="73314at2"/>
<dbReference type="PANTHER" id="PTHR38009">
    <property type="entry name" value="CONSERVED HYPOTHETICAL PHAGE TAIL PROTEIN"/>
    <property type="match status" value="1"/>
</dbReference>
<gene>
    <name evidence="1" type="ORF">F2B50_16170</name>
    <name evidence="2" type="ORF">FPF71_16170</name>
</gene>
<dbReference type="PANTHER" id="PTHR38009:SF1">
    <property type="entry name" value="CONSERVED HYPOTHETICAL PHAGE TAIL PROTEIN"/>
    <property type="match status" value="1"/>
</dbReference>
<accession>A0A5M7AVE5</accession>
<dbReference type="GO" id="GO:0005198">
    <property type="term" value="F:structural molecule activity"/>
    <property type="evidence" value="ECO:0007669"/>
    <property type="project" value="InterPro"/>
</dbReference>
<proteinExistence type="predicted"/>
<reference evidence="1 4" key="1">
    <citation type="journal article" date="2015" name="Int. J. Syst. Evol. Microbiol.">
        <title>Algibacter amylolyticus sp. nov., isolated from intertidal sediment.</title>
        <authorList>
            <person name="Zhang D.C."/>
            <person name="Wu J."/>
            <person name="Neuner K."/>
            <person name="Yao J."/>
            <person name="Margesin R."/>
        </authorList>
    </citation>
    <scope>NUCLEOTIDE SEQUENCE [LARGE SCALE GENOMIC DNA]</scope>
    <source>
        <strain evidence="1 4">RU-4-M-4</strain>
    </source>
</reference>
<evidence type="ECO:0000313" key="3">
    <source>
        <dbReference type="Proteomes" id="UP000315145"/>
    </source>
</evidence>
<dbReference type="RefSeq" id="WP_144117968.1">
    <property type="nucleotide sequence ID" value="NZ_JACHGE010000003.1"/>
</dbReference>
<name>A0A5M7AVE5_9FLAO</name>
<organism evidence="1 4">
    <name type="scientific">Algibacter amylolyticus</name>
    <dbReference type="NCBI Taxonomy" id="1608400"/>
    <lineage>
        <taxon>Bacteria</taxon>
        <taxon>Pseudomonadati</taxon>
        <taxon>Bacteroidota</taxon>
        <taxon>Flavobacteriia</taxon>
        <taxon>Flavobacteriales</taxon>
        <taxon>Flavobacteriaceae</taxon>
        <taxon>Algibacter</taxon>
    </lineage>
</organism>
<dbReference type="EMBL" id="VWRS01000011">
    <property type="protein sequence ID" value="KAA5821413.1"/>
    <property type="molecule type" value="Genomic_DNA"/>
</dbReference>
<evidence type="ECO:0000313" key="2">
    <source>
        <dbReference type="EMBL" id="TSJ72925.1"/>
    </source>
</evidence>
<sequence>MSNEPVVNFHFSVDFSDMIGGFSEISGLKAKHEILEYRSGADPTYSPIKIPGLKKYSNIVLKRGALKDDNTSFSWFNNIGLIVEKRDITIKLLNHQHEPSIVWKVKNAWPIEINFSELNALKSEILIETLELAHEGFIMERLGN</sequence>
<dbReference type="EMBL" id="VMBF01000011">
    <property type="protein sequence ID" value="TSJ72925.1"/>
    <property type="molecule type" value="Genomic_DNA"/>
</dbReference>
<reference evidence="2 3" key="2">
    <citation type="submission" date="2019-07" db="EMBL/GenBank/DDBJ databases">
        <title>Algibacter marinivivus sp. nov., isolated from the surface of a marine red alga.</title>
        <authorList>
            <person name="Zhong X."/>
            <person name="Xu W."/>
            <person name="Zhang Y."/>
            <person name="Zhang Q."/>
            <person name="Du Z."/>
        </authorList>
    </citation>
    <scope>NUCLEOTIDE SEQUENCE [LARGE SCALE GENOMIC DNA]</scope>
    <source>
        <strain evidence="2 3">RU-4-M-4</strain>
    </source>
</reference>
<dbReference type="InterPro" id="IPR010667">
    <property type="entry name" value="Phage_T4_Gp19"/>
</dbReference>
<dbReference type="NCBIfam" id="TIGR02241">
    <property type="entry name" value="conserved hypothetical phage tail region protein"/>
    <property type="match status" value="1"/>
</dbReference>
<evidence type="ECO:0000313" key="4">
    <source>
        <dbReference type="Proteomes" id="UP000322315"/>
    </source>
</evidence>
<evidence type="ECO:0000313" key="1">
    <source>
        <dbReference type="EMBL" id="KAA5821413.1"/>
    </source>
</evidence>
<dbReference type="Pfam" id="PF06841">
    <property type="entry name" value="Phage_T4_gp19"/>
    <property type="match status" value="1"/>
</dbReference>
<comment type="caution">
    <text evidence="1">The sequence shown here is derived from an EMBL/GenBank/DDBJ whole genome shotgun (WGS) entry which is preliminary data.</text>
</comment>
<dbReference type="Proteomes" id="UP000315145">
    <property type="component" value="Unassembled WGS sequence"/>
</dbReference>
<keyword evidence="3" id="KW-1185">Reference proteome</keyword>
<protein>
    <submittedName>
        <fullName evidence="1">Phage tail protein</fullName>
    </submittedName>
</protein>
<dbReference type="InterPro" id="IPR011747">
    <property type="entry name" value="CHP02241"/>
</dbReference>
<dbReference type="AlphaFoldDB" id="A0A5M7AVE5"/>